<keyword evidence="3 6" id="KW-0812">Transmembrane</keyword>
<dbReference type="PANTHER" id="PTHR33885:SF3">
    <property type="entry name" value="PHAGE SHOCK PROTEIN C"/>
    <property type="match status" value="1"/>
</dbReference>
<feature type="transmembrane region" description="Helical" evidence="6">
    <location>
        <begin position="36"/>
        <end position="60"/>
    </location>
</feature>
<protein>
    <submittedName>
        <fullName evidence="8">Phage shock protein</fullName>
    </submittedName>
</protein>
<feature type="domain" description="Phage shock protein PspC N-terminal" evidence="7">
    <location>
        <begin position="8"/>
        <end position="66"/>
    </location>
</feature>
<evidence type="ECO:0000256" key="2">
    <source>
        <dbReference type="ARBA" id="ARBA00022475"/>
    </source>
</evidence>
<evidence type="ECO:0000313" key="9">
    <source>
        <dbReference type="Proteomes" id="UP000017142"/>
    </source>
</evidence>
<proteinExistence type="predicted"/>
<evidence type="ECO:0000259" key="7">
    <source>
        <dbReference type="Pfam" id="PF04024"/>
    </source>
</evidence>
<keyword evidence="4 6" id="KW-1133">Transmembrane helix</keyword>
<evidence type="ECO:0000256" key="3">
    <source>
        <dbReference type="ARBA" id="ARBA00022692"/>
    </source>
</evidence>
<evidence type="ECO:0000256" key="6">
    <source>
        <dbReference type="SAM" id="Phobius"/>
    </source>
</evidence>
<dbReference type="AlphaFoldDB" id="A0AAV3K4W5"/>
<evidence type="ECO:0000313" key="8">
    <source>
        <dbReference type="EMBL" id="ERO55937.1"/>
    </source>
</evidence>
<keyword evidence="5 6" id="KW-0472">Membrane</keyword>
<dbReference type="Pfam" id="PF04024">
    <property type="entry name" value="PspC"/>
    <property type="match status" value="1"/>
</dbReference>
<dbReference type="EMBL" id="AMWE01000004">
    <property type="protein sequence ID" value="ERO55937.1"/>
    <property type="molecule type" value="Genomic_DNA"/>
</dbReference>
<name>A0AAV3K4W5_9GAMM</name>
<dbReference type="NCBIfam" id="NF007973">
    <property type="entry name" value="PRK10697.1"/>
    <property type="match status" value="1"/>
</dbReference>
<sequence>MMNTRFERKLYRLPEEGMIKGVCAGLARYFDVPVKLVRIIAVLSIFFGLFLITAVAYLILSFMLDPAPPEAYQPAGASVSPNALLDQADAILSASEQRLRHIERYITSDTYGLRSKFRQL</sequence>
<dbReference type="InterPro" id="IPR052027">
    <property type="entry name" value="PspC"/>
</dbReference>
<evidence type="ECO:0000256" key="5">
    <source>
        <dbReference type="ARBA" id="ARBA00023136"/>
    </source>
</evidence>
<evidence type="ECO:0000256" key="1">
    <source>
        <dbReference type="ARBA" id="ARBA00004162"/>
    </source>
</evidence>
<dbReference type="NCBIfam" id="TIGR02978">
    <property type="entry name" value="phageshock_pspC"/>
    <property type="match status" value="1"/>
</dbReference>
<reference evidence="9" key="1">
    <citation type="journal article" date="2013" name="Diversity">
        <title>Genome Sequence of Dickeya solani, a New soft Rot Pathogen of Potato, Suggests its Emergence May Be Related to a Novel Combination of Non-Ribosomal Peptide/Polyketide Synthetase Clusters.</title>
        <authorList>
            <person name="Garlant L."/>
            <person name="Koskinen P."/>
            <person name="Rouhiainen L."/>
            <person name="Laine P."/>
            <person name="Paulin L."/>
            <person name="Auvinen P."/>
            <person name="Holm L."/>
            <person name="Pirhonen M."/>
        </authorList>
    </citation>
    <scope>NUCLEOTIDE SEQUENCE [LARGE SCALE GENOMIC DNA]</scope>
    <source>
        <strain evidence="9">D s0432-1</strain>
    </source>
</reference>
<dbReference type="GO" id="GO:0005886">
    <property type="term" value="C:plasma membrane"/>
    <property type="evidence" value="ECO:0007669"/>
    <property type="project" value="UniProtKB-SubCell"/>
</dbReference>
<dbReference type="Proteomes" id="UP000017142">
    <property type="component" value="Unassembled WGS sequence"/>
</dbReference>
<comment type="caution">
    <text evidence="8">The sequence shown here is derived from an EMBL/GenBank/DDBJ whole genome shotgun (WGS) entry which is preliminary data.</text>
</comment>
<keyword evidence="2" id="KW-1003">Cell membrane</keyword>
<comment type="subcellular location">
    <subcellularLocation>
        <location evidence="1">Cell membrane</location>
        <topology evidence="1">Single-pass membrane protein</topology>
    </subcellularLocation>
</comment>
<gene>
    <name evidence="8" type="ORF">A544_2475</name>
</gene>
<dbReference type="InterPro" id="IPR007168">
    <property type="entry name" value="Phageshock_PspC_N"/>
</dbReference>
<accession>A0AAV3K4W5</accession>
<evidence type="ECO:0000256" key="4">
    <source>
        <dbReference type="ARBA" id="ARBA00022989"/>
    </source>
</evidence>
<dbReference type="InterPro" id="IPR014320">
    <property type="entry name" value="Phageshock_PspC"/>
</dbReference>
<dbReference type="PANTHER" id="PTHR33885">
    <property type="entry name" value="PHAGE SHOCK PROTEIN C"/>
    <property type="match status" value="1"/>
</dbReference>
<organism evidence="8 9">
    <name type="scientific">Dickeya solani D s0432-1</name>
    <dbReference type="NCBI Taxonomy" id="1231725"/>
    <lineage>
        <taxon>Bacteria</taxon>
        <taxon>Pseudomonadati</taxon>
        <taxon>Pseudomonadota</taxon>
        <taxon>Gammaproteobacteria</taxon>
        <taxon>Enterobacterales</taxon>
        <taxon>Pectobacteriaceae</taxon>
        <taxon>Dickeya</taxon>
    </lineage>
</organism>